<dbReference type="PANTHER" id="PTHR42683">
    <property type="entry name" value="ALDEHYDE REDUCTASE"/>
    <property type="match status" value="1"/>
</dbReference>
<feature type="domain" description="Alcohol dehydrogenase-like N-terminal" evidence="4">
    <location>
        <begin position="9"/>
        <end position="92"/>
    </location>
</feature>
<dbReference type="InterPro" id="IPR036291">
    <property type="entry name" value="NAD(P)-bd_dom_sf"/>
</dbReference>
<proteinExistence type="predicted"/>
<gene>
    <name evidence="5" type="ORF">SAMN05444159_1917</name>
</gene>
<dbReference type="GO" id="GO:0016616">
    <property type="term" value="F:oxidoreductase activity, acting on the CH-OH group of donors, NAD or NADP as acceptor"/>
    <property type="evidence" value="ECO:0007669"/>
    <property type="project" value="InterPro"/>
</dbReference>
<organism evidence="5 6">
    <name type="scientific">Bradyrhizobium lablabi</name>
    <dbReference type="NCBI Taxonomy" id="722472"/>
    <lineage>
        <taxon>Bacteria</taxon>
        <taxon>Pseudomonadati</taxon>
        <taxon>Pseudomonadota</taxon>
        <taxon>Alphaproteobacteria</taxon>
        <taxon>Hyphomicrobiales</taxon>
        <taxon>Nitrobacteraceae</taxon>
        <taxon>Bradyrhizobium</taxon>
    </lineage>
</organism>
<dbReference type="PROSITE" id="PS00059">
    <property type="entry name" value="ADH_ZINC"/>
    <property type="match status" value="1"/>
</dbReference>
<protein>
    <submittedName>
        <fullName evidence="5">Alcohol dehydrogenase GroES-like domain-containing protein</fullName>
    </submittedName>
</protein>
<dbReference type="Proteomes" id="UP000189935">
    <property type="component" value="Chromosome I"/>
</dbReference>
<dbReference type="SUPFAM" id="SSF50129">
    <property type="entry name" value="GroES-like"/>
    <property type="match status" value="1"/>
</dbReference>
<dbReference type="InterPro" id="IPR011032">
    <property type="entry name" value="GroES-like_sf"/>
</dbReference>
<reference evidence="5 6" key="1">
    <citation type="submission" date="2016-11" db="EMBL/GenBank/DDBJ databases">
        <authorList>
            <person name="Jaros S."/>
            <person name="Januszkiewicz K."/>
            <person name="Wedrychowicz H."/>
        </authorList>
    </citation>
    <scope>NUCLEOTIDE SEQUENCE [LARGE SCALE GENOMIC DNA]</scope>
    <source>
        <strain evidence="5 6">GAS499</strain>
    </source>
</reference>
<dbReference type="SUPFAM" id="SSF51735">
    <property type="entry name" value="NAD(P)-binding Rossmann-fold domains"/>
    <property type="match status" value="1"/>
</dbReference>
<accession>A0A1M6NA33</accession>
<dbReference type="InterPro" id="IPR047109">
    <property type="entry name" value="CAD-like"/>
</dbReference>
<dbReference type="AlphaFoldDB" id="A0A1M6NA33"/>
<evidence type="ECO:0000313" key="5">
    <source>
        <dbReference type="EMBL" id="SHJ92514.1"/>
    </source>
</evidence>
<sequence>MIDDTWGFISTFPVLPGHEVVGTIAGAGPQVKHLQMGQRVGLGWQSASCMFCHQRRSGEHNLHPQQERTIAHGHGSFADRVRCDWTFALVLPETLTFETSGPQFCAGITVLNAMVHFGVKPSDRVGVIGIGGLGHLALQLLHTWAATCMRSVQATGEFRMTARHFIVQKATTFDVASDGTSFRMNFICRDGSQVSLSLPTECLHGFMMTLPQMMRQALRTRGDNESLGLVYPVDNLRIEHSSEPNAFIVTLTTMDGFEASYGLSRQQMMDFEGVADTVERE</sequence>
<dbReference type="Gene3D" id="3.40.50.720">
    <property type="entry name" value="NAD(P)-binding Rossmann-like Domain"/>
    <property type="match status" value="1"/>
</dbReference>
<dbReference type="GO" id="GO:0008270">
    <property type="term" value="F:zinc ion binding"/>
    <property type="evidence" value="ECO:0007669"/>
    <property type="project" value="InterPro"/>
</dbReference>
<dbReference type="OrthoDB" id="7376545at2"/>
<evidence type="ECO:0000256" key="3">
    <source>
        <dbReference type="ARBA" id="ARBA00023002"/>
    </source>
</evidence>
<evidence type="ECO:0000256" key="1">
    <source>
        <dbReference type="ARBA" id="ARBA00022723"/>
    </source>
</evidence>
<keyword evidence="1" id="KW-0479">Metal-binding</keyword>
<evidence type="ECO:0000259" key="4">
    <source>
        <dbReference type="Pfam" id="PF08240"/>
    </source>
</evidence>
<dbReference type="InterPro" id="IPR002328">
    <property type="entry name" value="ADH_Zn_CS"/>
</dbReference>
<dbReference type="EMBL" id="LT670844">
    <property type="protein sequence ID" value="SHJ92514.1"/>
    <property type="molecule type" value="Genomic_DNA"/>
</dbReference>
<dbReference type="Gene3D" id="3.90.180.10">
    <property type="entry name" value="Medium-chain alcohol dehydrogenases, catalytic domain"/>
    <property type="match status" value="1"/>
</dbReference>
<dbReference type="InterPro" id="IPR013154">
    <property type="entry name" value="ADH-like_N"/>
</dbReference>
<evidence type="ECO:0000256" key="2">
    <source>
        <dbReference type="ARBA" id="ARBA00022833"/>
    </source>
</evidence>
<dbReference type="Pfam" id="PF08240">
    <property type="entry name" value="ADH_N"/>
    <property type="match status" value="1"/>
</dbReference>
<name>A0A1M6NA33_9BRAD</name>
<keyword evidence="3" id="KW-0560">Oxidoreductase</keyword>
<keyword evidence="2" id="KW-0862">Zinc</keyword>
<evidence type="ECO:0000313" key="6">
    <source>
        <dbReference type="Proteomes" id="UP000189935"/>
    </source>
</evidence>